<feature type="binding site" evidence="5">
    <location>
        <position position="255"/>
    </location>
    <ligand>
        <name>Zn(2+)</name>
        <dbReference type="ChEBI" id="CHEBI:29105"/>
        <label>1</label>
    </ligand>
</feature>
<evidence type="ECO:0000256" key="7">
    <source>
        <dbReference type="SAM" id="MobiDB-lite"/>
    </source>
</evidence>
<feature type="binding site" evidence="5">
    <location>
        <position position="254"/>
    </location>
    <ligand>
        <name>Zn(2+)</name>
        <dbReference type="ChEBI" id="CHEBI:29105"/>
        <label>1</label>
    </ligand>
</feature>
<dbReference type="EC" id="3.1.4.-" evidence="6"/>
<dbReference type="GO" id="GO:0046872">
    <property type="term" value="F:metal ion binding"/>
    <property type="evidence" value="ECO:0007669"/>
    <property type="project" value="UniProtKB-KW"/>
</dbReference>
<dbReference type="KEGG" id="dpte:113794315"/>
<evidence type="ECO:0000313" key="9">
    <source>
        <dbReference type="Proteomes" id="UP000515146"/>
    </source>
</evidence>
<feature type="binding site" evidence="5">
    <location>
        <position position="218"/>
    </location>
    <ligand>
        <name>Zn(2+)</name>
        <dbReference type="ChEBI" id="CHEBI:29105"/>
        <label>1</label>
    </ligand>
</feature>
<dbReference type="AlphaFoldDB" id="A0A6P6Y4N4"/>
<feature type="binding site" evidence="4">
    <location>
        <begin position="214"/>
        <end position="218"/>
    </location>
    <ligand>
        <name>AMP</name>
        <dbReference type="ChEBI" id="CHEBI:456215"/>
    </ligand>
</feature>
<dbReference type="InterPro" id="IPR023174">
    <property type="entry name" value="PDEase_CS"/>
</dbReference>
<reference evidence="10" key="1">
    <citation type="submission" date="2025-08" db="UniProtKB">
        <authorList>
            <consortium name="RefSeq"/>
        </authorList>
    </citation>
    <scope>IDENTIFICATION</scope>
    <source>
        <strain evidence="10">Airmid</strain>
    </source>
</reference>
<evidence type="ECO:0000259" key="8">
    <source>
        <dbReference type="PROSITE" id="PS51845"/>
    </source>
</evidence>
<dbReference type="SMART" id="SM00471">
    <property type="entry name" value="HDc"/>
    <property type="match status" value="1"/>
</dbReference>
<evidence type="ECO:0000256" key="6">
    <source>
        <dbReference type="RuleBase" id="RU363067"/>
    </source>
</evidence>
<dbReference type="InterPro" id="IPR003607">
    <property type="entry name" value="HD/PDEase_dom"/>
</dbReference>
<accession>A0A6P6Y4N4</accession>
<feature type="binding site" evidence="4">
    <location>
        <position position="372"/>
    </location>
    <ligand>
        <name>AMP</name>
        <dbReference type="ChEBI" id="CHEBI:456215"/>
    </ligand>
</feature>
<evidence type="ECO:0000256" key="5">
    <source>
        <dbReference type="PIRSR" id="PIRSR623088-3"/>
    </source>
</evidence>
<sequence length="811" mass="94533">MIPYSTCMRFNHNQQQTRIRRHSFENDNNNKFSPCEWTLVQHFGQNTRVESTIINVTSQDDQTLCFTWAIESQQAAQQNANNLVDQNTHQLLLASSSSTSKERSQSDEFDRRSVYLLLSLRRRKSLQQSIHPETIPLLDPYYYGIAKRYLKFSYQWNFNTFSYDVLTSGHSLSSLLLYLFEEYNFIEIFNLDLINVLRCFNYLEKGYHDTNPYHNSVHAADVTQAMHCFLQESKIKQYLTPMEAMCSLLAAVSHDLDHPGVNQQFLIATNSHLTTMHNNLSVLESHHWRFALSCFYESHIFDHFNEKQWKEIKYLLKNLILATDISRQSEFIQQFENYLKLGNNQQQEQQQFSMEKKEHKYFILQIALKCADLGNPCRPWKVSQRWSEQICNEFYRQGDFEKLLGLPITPMCDRNSTTISKTQTDFFKNIVRPLFELWNVFLDSKLTRQLINNLNFNEYMWKTMENNGKQSIIRNSHSLISLNSDKFHEIEFIIATGTGIGNRCKSLNELSSTLSLSSITFFDNNDKMKTKVEKLAESKCINGCGTPASSKEIISTTATTKTAKTINEEKIKMENEDFNDEEDDDDFIAEFNCGAILSTPALILPNFCFEKPQSGFYRRGSAPGCIDIVRRNEMNTAKGTALLLLCNSLKAKNNNININNNNNNNAKRRSSFPNVKIQKGNLQLFKTSLQLQQQQLQLQQQQSTTTTTNRYYKGKSNRNRNNNNNRMMFHHHHHHHQSESLYFGQQPHHHQYQYHQSSLFDITGSQTAANNCHQYLLTTNNNNNKQRGCNQQRRRSVPQDIFIRSLNNYTA</sequence>
<dbReference type="RefSeq" id="XP_027200230.1">
    <property type="nucleotide sequence ID" value="XM_027344429.1"/>
</dbReference>
<dbReference type="SUPFAM" id="SSF109604">
    <property type="entry name" value="HD-domain/PDEase-like"/>
    <property type="match status" value="1"/>
</dbReference>
<dbReference type="GO" id="GO:0004114">
    <property type="term" value="F:3',5'-cyclic-nucleotide phosphodiesterase activity"/>
    <property type="evidence" value="ECO:0007669"/>
    <property type="project" value="InterPro"/>
</dbReference>
<dbReference type="Proteomes" id="UP000515146">
    <property type="component" value="Unplaced"/>
</dbReference>
<proteinExistence type="inferred from homology"/>
<evidence type="ECO:0000256" key="4">
    <source>
        <dbReference type="PIRSR" id="PIRSR623088-2"/>
    </source>
</evidence>
<dbReference type="OrthoDB" id="189220at2759"/>
<dbReference type="PANTHER" id="PTHR11347">
    <property type="entry name" value="CYCLIC NUCLEOTIDE PHOSPHODIESTERASE"/>
    <property type="match status" value="1"/>
</dbReference>
<dbReference type="OMA" id="RPLFELW"/>
<dbReference type="PROSITE" id="PS51845">
    <property type="entry name" value="PDEASE_I_2"/>
    <property type="match status" value="1"/>
</dbReference>
<feature type="domain" description="PDEase" evidence="8">
    <location>
        <begin position="138"/>
        <end position="468"/>
    </location>
</feature>
<keyword evidence="2 6" id="KW-0378">Hydrolase</keyword>
<evidence type="ECO:0000313" key="10">
    <source>
        <dbReference type="RefSeq" id="XP_027200230.1"/>
    </source>
</evidence>
<dbReference type="InterPro" id="IPR002073">
    <property type="entry name" value="PDEase_catalytic_dom"/>
</dbReference>
<gene>
    <name evidence="10" type="primary">LOC113794315</name>
</gene>
<dbReference type="Gene3D" id="1.10.1300.10">
    <property type="entry name" value="3'5'-cyclic nucleotide phosphodiesterase, catalytic domain"/>
    <property type="match status" value="1"/>
</dbReference>
<dbReference type="InParanoid" id="A0A6P6Y4N4"/>
<evidence type="ECO:0000256" key="1">
    <source>
        <dbReference type="ARBA" id="ARBA00022723"/>
    </source>
</evidence>
<evidence type="ECO:0000256" key="3">
    <source>
        <dbReference type="PIRSR" id="PIRSR623088-1"/>
    </source>
</evidence>
<feature type="compositionally biased region" description="Low complexity" evidence="7">
    <location>
        <begin position="699"/>
        <end position="708"/>
    </location>
</feature>
<dbReference type="Pfam" id="PF00233">
    <property type="entry name" value="PDEase_I"/>
    <property type="match status" value="1"/>
</dbReference>
<dbReference type="PRINTS" id="PR00387">
    <property type="entry name" value="PDIESTERASE1"/>
</dbReference>
<organism evidence="9 10">
    <name type="scientific">Dermatophagoides pteronyssinus</name>
    <name type="common">European house dust mite</name>
    <dbReference type="NCBI Taxonomy" id="6956"/>
    <lineage>
        <taxon>Eukaryota</taxon>
        <taxon>Metazoa</taxon>
        <taxon>Ecdysozoa</taxon>
        <taxon>Arthropoda</taxon>
        <taxon>Chelicerata</taxon>
        <taxon>Arachnida</taxon>
        <taxon>Acari</taxon>
        <taxon>Acariformes</taxon>
        <taxon>Sarcoptiformes</taxon>
        <taxon>Astigmata</taxon>
        <taxon>Psoroptidia</taxon>
        <taxon>Analgoidea</taxon>
        <taxon>Pyroglyphidae</taxon>
        <taxon>Dermatophagoidinae</taxon>
        <taxon>Dermatophagoides</taxon>
    </lineage>
</organism>
<dbReference type="CDD" id="cd00077">
    <property type="entry name" value="HDc"/>
    <property type="match status" value="1"/>
</dbReference>
<dbReference type="PROSITE" id="PS00126">
    <property type="entry name" value="PDEASE_I_1"/>
    <property type="match status" value="1"/>
</dbReference>
<dbReference type="GO" id="GO:0007165">
    <property type="term" value="P:signal transduction"/>
    <property type="evidence" value="ECO:0007669"/>
    <property type="project" value="InterPro"/>
</dbReference>
<feature type="binding site" evidence="4">
    <location>
        <position position="423"/>
    </location>
    <ligand>
        <name>AMP</name>
        <dbReference type="ChEBI" id="CHEBI:456215"/>
    </ligand>
</feature>
<keyword evidence="9" id="KW-1185">Reference proteome</keyword>
<dbReference type="InterPro" id="IPR036971">
    <property type="entry name" value="PDEase_catalytic_dom_sf"/>
</dbReference>
<feature type="binding site" evidence="5">
    <location>
        <position position="255"/>
    </location>
    <ligand>
        <name>Zn(2+)</name>
        <dbReference type="ChEBI" id="CHEBI:29105"/>
        <label>2</label>
    </ligand>
</feature>
<feature type="active site" description="Proton donor" evidence="3">
    <location>
        <position position="214"/>
    </location>
</feature>
<feature type="region of interest" description="Disordered" evidence="7">
    <location>
        <begin position="699"/>
        <end position="726"/>
    </location>
</feature>
<comment type="similarity">
    <text evidence="6">Belongs to the cyclic nucleotide phosphodiesterase family.</text>
</comment>
<feature type="binding site" evidence="5">
    <location>
        <position position="372"/>
    </location>
    <ligand>
        <name>Zn(2+)</name>
        <dbReference type="ChEBI" id="CHEBI:29105"/>
        <label>1</label>
    </ligand>
</feature>
<protein>
    <recommendedName>
        <fullName evidence="6">Phosphodiesterase</fullName>
        <ecNumber evidence="6">3.1.4.-</ecNumber>
    </recommendedName>
</protein>
<comment type="cofactor">
    <cofactor evidence="6">
        <name>a divalent metal cation</name>
        <dbReference type="ChEBI" id="CHEBI:60240"/>
    </cofactor>
    <text evidence="6">Binds 2 divalent metal cations per subunit. Site 1 may preferentially bind zinc ions, while site 2 has a preference for magnesium and/or manganese ions.</text>
</comment>
<keyword evidence="1 5" id="KW-0479">Metal-binding</keyword>
<dbReference type="InterPro" id="IPR023088">
    <property type="entry name" value="PDEase"/>
</dbReference>
<name>A0A6P6Y4N4_DERPT</name>
<evidence type="ECO:0000256" key="2">
    <source>
        <dbReference type="ARBA" id="ARBA00022801"/>
    </source>
</evidence>
<feature type="binding site" evidence="4">
    <location>
        <position position="255"/>
    </location>
    <ligand>
        <name>AMP</name>
        <dbReference type="ChEBI" id="CHEBI:456215"/>
    </ligand>
</feature>